<dbReference type="Gene3D" id="3.40.50.2000">
    <property type="entry name" value="Glycogen Phosphorylase B"/>
    <property type="match status" value="2"/>
</dbReference>
<keyword evidence="3 7" id="KW-0808">Transferase</keyword>
<feature type="domain" description="Erythromycin biosynthesis protein CIII-like N-terminal" evidence="6">
    <location>
        <begin position="124"/>
        <end position="260"/>
    </location>
</feature>
<dbReference type="InterPro" id="IPR002213">
    <property type="entry name" value="UDP_glucos_trans"/>
</dbReference>
<feature type="compositionally biased region" description="Basic and acidic residues" evidence="4">
    <location>
        <begin position="62"/>
        <end position="72"/>
    </location>
</feature>
<dbReference type="RefSeq" id="WP_190151583.1">
    <property type="nucleotide sequence ID" value="NZ_BMTL01000022.1"/>
</dbReference>
<evidence type="ECO:0000259" key="5">
    <source>
        <dbReference type="Pfam" id="PF06722"/>
    </source>
</evidence>
<dbReference type="EMBL" id="BMTL01000022">
    <property type="protein sequence ID" value="GGS05417.1"/>
    <property type="molecule type" value="Genomic_DNA"/>
</dbReference>
<feature type="domain" description="Erythromycin biosynthesis protein CIII-like C-terminal" evidence="5">
    <location>
        <begin position="277"/>
        <end position="422"/>
    </location>
</feature>
<reference evidence="7" key="2">
    <citation type="submission" date="2020-09" db="EMBL/GenBank/DDBJ databases">
        <authorList>
            <person name="Sun Q."/>
            <person name="Ohkuma M."/>
        </authorList>
    </citation>
    <scope>NUCLEOTIDE SEQUENCE</scope>
    <source>
        <strain evidence="7">JCM 4386</strain>
    </source>
</reference>
<evidence type="ECO:0000256" key="2">
    <source>
        <dbReference type="ARBA" id="ARBA00022676"/>
    </source>
</evidence>
<dbReference type="InterPro" id="IPR010610">
    <property type="entry name" value="EryCIII-like_C"/>
</dbReference>
<dbReference type="AlphaFoldDB" id="A0A918L580"/>
<gene>
    <name evidence="7" type="ORF">GCM10010269_50390</name>
</gene>
<protein>
    <submittedName>
        <fullName evidence="7">Glycosyl transferase</fullName>
    </submittedName>
</protein>
<organism evidence="7 8">
    <name type="scientific">Streptomyces humidus</name>
    <dbReference type="NCBI Taxonomy" id="52259"/>
    <lineage>
        <taxon>Bacteria</taxon>
        <taxon>Bacillati</taxon>
        <taxon>Actinomycetota</taxon>
        <taxon>Actinomycetes</taxon>
        <taxon>Kitasatosporales</taxon>
        <taxon>Streptomycetaceae</taxon>
        <taxon>Streptomyces</taxon>
    </lineage>
</organism>
<dbReference type="GO" id="GO:0008194">
    <property type="term" value="F:UDP-glycosyltransferase activity"/>
    <property type="evidence" value="ECO:0007669"/>
    <property type="project" value="InterPro"/>
</dbReference>
<evidence type="ECO:0000256" key="4">
    <source>
        <dbReference type="SAM" id="MobiDB-lite"/>
    </source>
</evidence>
<comment type="similarity">
    <text evidence="1">Belongs to the glycosyltransferase 28 family.</text>
</comment>
<proteinExistence type="inferred from homology"/>
<evidence type="ECO:0000313" key="8">
    <source>
        <dbReference type="Proteomes" id="UP000606194"/>
    </source>
</evidence>
<reference evidence="7" key="1">
    <citation type="journal article" date="2014" name="Int. J. Syst. Evol. Microbiol.">
        <title>Complete genome sequence of Corynebacterium casei LMG S-19264T (=DSM 44701T), isolated from a smear-ripened cheese.</title>
        <authorList>
            <consortium name="US DOE Joint Genome Institute (JGI-PGF)"/>
            <person name="Walter F."/>
            <person name="Albersmeier A."/>
            <person name="Kalinowski J."/>
            <person name="Ruckert C."/>
        </authorList>
    </citation>
    <scope>NUCLEOTIDE SEQUENCE</scope>
    <source>
        <strain evidence="7">JCM 4386</strain>
    </source>
</reference>
<dbReference type="InterPro" id="IPR050426">
    <property type="entry name" value="Glycosyltransferase_28"/>
</dbReference>
<dbReference type="InterPro" id="IPR048284">
    <property type="entry name" value="EryCIII-like_N"/>
</dbReference>
<keyword evidence="8" id="KW-1185">Reference proteome</keyword>
<dbReference type="GO" id="GO:0016758">
    <property type="term" value="F:hexosyltransferase activity"/>
    <property type="evidence" value="ECO:0007669"/>
    <property type="project" value="UniProtKB-ARBA"/>
</dbReference>
<feature type="compositionally biased region" description="Basic residues" evidence="4">
    <location>
        <begin position="73"/>
        <end position="82"/>
    </location>
</feature>
<dbReference type="PANTHER" id="PTHR48050:SF13">
    <property type="entry name" value="STEROL 3-BETA-GLUCOSYLTRANSFERASE UGT80A2"/>
    <property type="match status" value="1"/>
</dbReference>
<dbReference type="Pfam" id="PF06722">
    <property type="entry name" value="EryCIII-like_C"/>
    <property type="match status" value="1"/>
</dbReference>
<comment type="caution">
    <text evidence="7">The sequence shown here is derived from an EMBL/GenBank/DDBJ whole genome shotgun (WGS) entry which is preliminary data.</text>
</comment>
<evidence type="ECO:0000256" key="3">
    <source>
        <dbReference type="ARBA" id="ARBA00022679"/>
    </source>
</evidence>
<evidence type="ECO:0000313" key="7">
    <source>
        <dbReference type="EMBL" id="GGS05417.1"/>
    </source>
</evidence>
<name>A0A918L580_9ACTN</name>
<dbReference type="GO" id="GO:0017000">
    <property type="term" value="P:antibiotic biosynthetic process"/>
    <property type="evidence" value="ECO:0007669"/>
    <property type="project" value="UniProtKB-ARBA"/>
</dbReference>
<evidence type="ECO:0000256" key="1">
    <source>
        <dbReference type="ARBA" id="ARBA00006962"/>
    </source>
</evidence>
<dbReference type="PANTHER" id="PTHR48050">
    <property type="entry name" value="STEROL 3-BETA-GLUCOSYLTRANSFERASE"/>
    <property type="match status" value="1"/>
</dbReference>
<keyword evidence="2" id="KW-0328">Glycosyltransferase</keyword>
<dbReference type="Proteomes" id="UP000606194">
    <property type="component" value="Unassembled WGS sequence"/>
</dbReference>
<sequence>MRVLITTFPWTSHYLAIVPFGWACRLAGHEVRVAAMPTMTPAVLESGLTAVPVGPAGGPAEAFERAGIDPRHKPPQPRRGAHRGSEREKAAQDTLSPWPQDWPAHPERLSDAQREAVGRIGLFASVIGDSQIEDLAAVVRGWRPDVLVHDGTQFAAPVAAALTGVPTARYLLGTPGMLRVDTAYGAAPVPAYERLFTKRGLTPRIEPDVWIDPCPPSVQYAYPPGADVLAMRFVPYNGAGVAPDWLRETPARPRVCVSWGFTEAELSGTRMLTLFRQTLDALLGLDVEPVLVIDPKLGELLGELPDGVRTVLSTPLALVLPSCAAIVHHGGAGTTMTASALGVPQLAVTTPPHYALPGFRVAGTGAGRHLRVDEISGGAAGTAEIRGHVSALLTEPAHRAAATRLRDEIAGLPSPAAVAEALARRVRPEEHRSEGVLPCAS</sequence>
<feature type="region of interest" description="Disordered" evidence="4">
    <location>
        <begin position="55"/>
        <end position="106"/>
    </location>
</feature>
<dbReference type="SUPFAM" id="SSF53756">
    <property type="entry name" value="UDP-Glycosyltransferase/glycogen phosphorylase"/>
    <property type="match status" value="1"/>
</dbReference>
<dbReference type="Pfam" id="PF21036">
    <property type="entry name" value="EryCIII-like_N"/>
    <property type="match status" value="2"/>
</dbReference>
<feature type="domain" description="Erythromycin biosynthesis protein CIII-like N-terminal" evidence="6">
    <location>
        <begin position="22"/>
        <end position="70"/>
    </location>
</feature>
<evidence type="ECO:0000259" key="6">
    <source>
        <dbReference type="Pfam" id="PF21036"/>
    </source>
</evidence>
<accession>A0A918L580</accession>
<dbReference type="CDD" id="cd03784">
    <property type="entry name" value="GT1_Gtf-like"/>
    <property type="match status" value="1"/>
</dbReference>